<dbReference type="AlphaFoldDB" id="A0A934V1C5"/>
<evidence type="ECO:0000313" key="16">
    <source>
        <dbReference type="Proteomes" id="UP000778970"/>
    </source>
</evidence>
<keyword evidence="5 9" id="KW-0812">Transmembrane</keyword>
<feature type="transmembrane region" description="Helical" evidence="10">
    <location>
        <begin position="689"/>
        <end position="708"/>
    </location>
</feature>
<sequence>MSSAVISGFVLGALAPWLTRRLGAYVHWLLALLPAALFAYFAQFLPTIAAGNTVRVASEWVPGLDVTLSFYLDGLSLIFALLITGIGTFIVLYTGGYLHGHHHLGRFFLYLLSFMGSMLGLVLADNVITLFVFWELTSITSFLLIGFNHTEAKSRRAAMQALVVTGGGGLALLAGLLIMAAVTGTTELSEILGSPEVLTSSALYVPMTILVLLGAFSKSAQFPLHFWLPNAMEAPTPVSAYLHSSTMVKAGVYLLARLSPGLGGTELWFYALVVFGAVTMLVGGILAMRQSDLKLVLAYTTVAGLGILTMLIGLGGDYAFKAMALFLITHAFYKGGLFMVAGAIDHGTGTRDATRLGGLARPMPATFAAAVLLGLSMAGIIPFVGFIAKEVMYEATLHVGATGVVLVTVAAVFGNAFNVVAAGIVGLRPFLSSHKSTPHHPHEAPVSMLVGPVLLAALGLFCGVAFPLTAEFVAAPVMASLNGLPVGDQAAELYLWHGIKPPLILSLATLALGALGFVFWPQMRAGIAAILRAIGWGPDHGYDQTITGLERLAYAVTRVQQTGYLRHYLMATFLVAAAFILGTLIWVGGLPTDFRSPTLLLPEVIALALLIGGAIVATIVFSRVAAVAAVSVVGYAVALLFLIFSAPDLAFTQFMVETLTVVILVLVLMRVPLEVSALRTRAGRLRDGLIAIAVGTAVSLVLLTTTQGPLDLRLSEFFIENSVPVAHGHNIVNVILVDFRALDTLGEIFVVTVAGLSCFGLLRLTLSRRKAARASIQPAQRTDSGDMPGGEA</sequence>
<name>A0A934V1C5_9PROT</name>
<keyword evidence="6 10" id="KW-1133">Transmembrane helix</keyword>
<keyword evidence="4" id="KW-1003">Cell membrane</keyword>
<dbReference type="Proteomes" id="UP000778970">
    <property type="component" value="Unassembled WGS sequence"/>
</dbReference>
<dbReference type="InterPro" id="IPR025383">
    <property type="entry name" value="MrpA_C/MbhD"/>
</dbReference>
<evidence type="ECO:0000256" key="7">
    <source>
        <dbReference type="ARBA" id="ARBA00023065"/>
    </source>
</evidence>
<comment type="caution">
    <text evidence="15">The sequence shown here is derived from an EMBL/GenBank/DDBJ whole genome shotgun (WGS) entry which is preliminary data.</text>
</comment>
<keyword evidence="7" id="KW-0406">Ion transport</keyword>
<protein>
    <submittedName>
        <fullName evidence="15">Na(+)/H(+) antiporter subunit A</fullName>
    </submittedName>
</protein>
<dbReference type="EMBL" id="NRRE01000026">
    <property type="protein sequence ID" value="MBK1698024.1"/>
    <property type="molecule type" value="Genomic_DNA"/>
</dbReference>
<evidence type="ECO:0000256" key="8">
    <source>
        <dbReference type="ARBA" id="ARBA00023136"/>
    </source>
</evidence>
<dbReference type="InterPro" id="IPR001750">
    <property type="entry name" value="ND/Mrp_TM"/>
</dbReference>
<feature type="transmembrane region" description="Helical" evidence="10">
    <location>
        <begin position="268"/>
        <end position="288"/>
    </location>
</feature>
<dbReference type="GO" id="GO:0005886">
    <property type="term" value="C:plasma membrane"/>
    <property type="evidence" value="ECO:0007669"/>
    <property type="project" value="UniProtKB-SubCell"/>
</dbReference>
<evidence type="ECO:0000256" key="10">
    <source>
        <dbReference type="SAM" id="Phobius"/>
    </source>
</evidence>
<feature type="transmembrane region" description="Helical" evidence="10">
    <location>
        <begin position="238"/>
        <end position="256"/>
    </location>
</feature>
<feature type="transmembrane region" description="Helical" evidence="10">
    <location>
        <begin position="568"/>
        <end position="587"/>
    </location>
</feature>
<feature type="domain" description="MrpA C-terminal/MbhD" evidence="13">
    <location>
        <begin position="608"/>
        <end position="672"/>
    </location>
</feature>
<feature type="transmembrane region" description="Helical" evidence="10">
    <location>
        <begin position="624"/>
        <end position="644"/>
    </location>
</feature>
<keyword evidence="16" id="KW-1185">Reference proteome</keyword>
<dbReference type="PANTHER" id="PTHR43373">
    <property type="entry name" value="NA(+)/H(+) ANTIPORTER SUBUNIT"/>
    <property type="match status" value="1"/>
</dbReference>
<dbReference type="Pfam" id="PF13244">
    <property type="entry name" value="MbhD"/>
    <property type="match status" value="1"/>
</dbReference>
<feature type="transmembrane region" description="Helical" evidence="10">
    <location>
        <begin position="503"/>
        <end position="520"/>
    </location>
</feature>
<reference evidence="15" key="1">
    <citation type="submission" date="2017-08" db="EMBL/GenBank/DDBJ databases">
        <authorList>
            <person name="Imhoff J.F."/>
            <person name="Rahn T."/>
            <person name="Kuenzel S."/>
            <person name="Neulinger S.C."/>
        </authorList>
    </citation>
    <scope>NUCLEOTIDE SEQUENCE</scope>
    <source>
        <strain evidence="15">DSM 9154</strain>
    </source>
</reference>
<organism evidence="15 16">
    <name type="scientific">Rhodovibrio salinarum</name>
    <dbReference type="NCBI Taxonomy" id="1087"/>
    <lineage>
        <taxon>Bacteria</taxon>
        <taxon>Pseudomonadati</taxon>
        <taxon>Pseudomonadota</taxon>
        <taxon>Alphaproteobacteria</taxon>
        <taxon>Rhodospirillales</taxon>
        <taxon>Rhodovibrionaceae</taxon>
        <taxon>Rhodovibrio</taxon>
    </lineage>
</organism>
<feature type="transmembrane region" description="Helical" evidence="10">
    <location>
        <begin position="161"/>
        <end position="185"/>
    </location>
</feature>
<dbReference type="GO" id="GO:0015297">
    <property type="term" value="F:antiporter activity"/>
    <property type="evidence" value="ECO:0007669"/>
    <property type="project" value="UniProtKB-KW"/>
</dbReference>
<evidence type="ECO:0000256" key="6">
    <source>
        <dbReference type="ARBA" id="ARBA00022989"/>
    </source>
</evidence>
<evidence type="ECO:0000256" key="2">
    <source>
        <dbReference type="ARBA" id="ARBA00022448"/>
    </source>
</evidence>
<evidence type="ECO:0000259" key="11">
    <source>
        <dbReference type="Pfam" id="PF00361"/>
    </source>
</evidence>
<dbReference type="GO" id="GO:0006811">
    <property type="term" value="P:monoatomic ion transport"/>
    <property type="evidence" value="ECO:0007669"/>
    <property type="project" value="UniProtKB-KW"/>
</dbReference>
<dbReference type="PRINTS" id="PR01435">
    <property type="entry name" value="NPOXDRDTASE5"/>
</dbReference>
<feature type="domain" description="NADH-Ubiquinone oxidoreductase (complex I) chain 5 N-terminal" evidence="12">
    <location>
        <begin position="63"/>
        <end position="108"/>
    </location>
</feature>
<dbReference type="NCBIfam" id="NF009287">
    <property type="entry name" value="PRK12647.1"/>
    <property type="match status" value="1"/>
</dbReference>
<accession>A0A934V1C5</accession>
<proteinExistence type="predicted"/>
<dbReference type="InterPro" id="IPR050616">
    <property type="entry name" value="CPA3_Na-H_Antiporter_A"/>
</dbReference>
<feature type="transmembrane region" description="Helical" evidence="10">
    <location>
        <begin position="599"/>
        <end position="617"/>
    </location>
</feature>
<dbReference type="PANTHER" id="PTHR43373:SF1">
    <property type="entry name" value="NA(+)_H(+) ANTIPORTER SUBUNIT A"/>
    <property type="match status" value="1"/>
</dbReference>
<evidence type="ECO:0000313" key="15">
    <source>
        <dbReference type="EMBL" id="MBK1698024.1"/>
    </source>
</evidence>
<feature type="transmembrane region" description="Helical" evidence="10">
    <location>
        <begin position="322"/>
        <end position="344"/>
    </location>
</feature>
<evidence type="ECO:0000259" key="13">
    <source>
        <dbReference type="Pfam" id="PF13244"/>
    </source>
</evidence>
<dbReference type="InterPro" id="IPR046806">
    <property type="entry name" value="MrpA_C/MbhE"/>
</dbReference>
<evidence type="ECO:0000256" key="3">
    <source>
        <dbReference type="ARBA" id="ARBA00022449"/>
    </source>
</evidence>
<evidence type="ECO:0000259" key="12">
    <source>
        <dbReference type="Pfam" id="PF00662"/>
    </source>
</evidence>
<evidence type="ECO:0000256" key="4">
    <source>
        <dbReference type="ARBA" id="ARBA00022475"/>
    </source>
</evidence>
<feature type="transmembrane region" description="Helical" evidence="10">
    <location>
        <begin position="295"/>
        <end position="316"/>
    </location>
</feature>
<feature type="transmembrane region" description="Helical" evidence="10">
    <location>
        <begin position="70"/>
        <end position="95"/>
    </location>
</feature>
<evidence type="ECO:0000256" key="1">
    <source>
        <dbReference type="ARBA" id="ARBA00004651"/>
    </source>
</evidence>
<feature type="transmembrane region" description="Helical" evidence="10">
    <location>
        <begin position="107"/>
        <end position="124"/>
    </location>
</feature>
<feature type="domain" description="NADH:quinone oxidoreductase/Mrp antiporter transmembrane" evidence="11">
    <location>
        <begin position="124"/>
        <end position="413"/>
    </location>
</feature>
<feature type="domain" description="MrpA C-terminal/MbhE" evidence="14">
    <location>
        <begin position="684"/>
        <end position="779"/>
    </location>
</feature>
<feature type="transmembrane region" description="Helical" evidence="10">
    <location>
        <begin position="446"/>
        <end position="468"/>
    </location>
</feature>
<reference evidence="15" key="2">
    <citation type="journal article" date="2020" name="Microorganisms">
        <title>Osmotic Adaptation and Compatible Solute Biosynthesis of Phototrophic Bacteria as Revealed from Genome Analyses.</title>
        <authorList>
            <person name="Imhoff J.F."/>
            <person name="Rahn T."/>
            <person name="Kunzel S."/>
            <person name="Keller A."/>
            <person name="Neulinger S.C."/>
        </authorList>
    </citation>
    <scope>NUCLEOTIDE SEQUENCE</scope>
    <source>
        <strain evidence="15">DSM 9154</strain>
    </source>
</reference>
<feature type="transmembrane region" description="Helical" evidence="10">
    <location>
        <begin position="28"/>
        <end position="50"/>
    </location>
</feature>
<feature type="transmembrane region" description="Helical" evidence="10">
    <location>
        <begin position="130"/>
        <end position="149"/>
    </location>
</feature>
<feature type="transmembrane region" description="Helical" evidence="10">
    <location>
        <begin position="197"/>
        <end position="217"/>
    </location>
</feature>
<evidence type="ECO:0000256" key="9">
    <source>
        <dbReference type="RuleBase" id="RU000320"/>
    </source>
</evidence>
<feature type="transmembrane region" description="Helical" evidence="10">
    <location>
        <begin position="365"/>
        <end position="388"/>
    </location>
</feature>
<dbReference type="InterPro" id="IPR001516">
    <property type="entry name" value="Proton_antipo_N"/>
</dbReference>
<keyword evidence="8 10" id="KW-0472">Membrane</keyword>
<gene>
    <name evidence="15" type="ORF">CKO21_12315</name>
</gene>
<evidence type="ECO:0000259" key="14">
    <source>
        <dbReference type="Pfam" id="PF20501"/>
    </source>
</evidence>
<dbReference type="Pfam" id="PF00361">
    <property type="entry name" value="Proton_antipo_M"/>
    <property type="match status" value="1"/>
</dbReference>
<keyword evidence="3" id="KW-0050">Antiport</keyword>
<comment type="subcellular location">
    <subcellularLocation>
        <location evidence="1">Cell membrane</location>
        <topology evidence="1">Multi-pass membrane protein</topology>
    </subcellularLocation>
    <subcellularLocation>
        <location evidence="9">Membrane</location>
        <topology evidence="9">Multi-pass membrane protein</topology>
    </subcellularLocation>
</comment>
<feature type="transmembrane region" description="Helical" evidence="10">
    <location>
        <begin position="650"/>
        <end position="669"/>
    </location>
</feature>
<feature type="transmembrane region" description="Helical" evidence="10">
    <location>
        <begin position="400"/>
        <end position="425"/>
    </location>
</feature>
<evidence type="ECO:0000256" key="5">
    <source>
        <dbReference type="ARBA" id="ARBA00022692"/>
    </source>
</evidence>
<dbReference type="PRINTS" id="PR01434">
    <property type="entry name" value="NADHDHGNASE5"/>
</dbReference>
<dbReference type="Pfam" id="PF20501">
    <property type="entry name" value="MbhE"/>
    <property type="match status" value="1"/>
</dbReference>
<keyword evidence="2" id="KW-0813">Transport</keyword>
<dbReference type="Pfam" id="PF00662">
    <property type="entry name" value="Proton_antipo_N"/>
    <property type="match status" value="1"/>
</dbReference>
<feature type="transmembrane region" description="Helical" evidence="10">
    <location>
        <begin position="748"/>
        <end position="766"/>
    </location>
</feature>